<dbReference type="InterPro" id="IPR003439">
    <property type="entry name" value="ABC_transporter-like_ATP-bd"/>
</dbReference>
<organism evidence="10 11">
    <name type="scientific">Catenuloplanes niger</name>
    <dbReference type="NCBI Taxonomy" id="587534"/>
    <lineage>
        <taxon>Bacteria</taxon>
        <taxon>Bacillati</taxon>
        <taxon>Actinomycetota</taxon>
        <taxon>Actinomycetes</taxon>
        <taxon>Micromonosporales</taxon>
        <taxon>Micromonosporaceae</taxon>
        <taxon>Catenuloplanes</taxon>
    </lineage>
</organism>
<dbReference type="GO" id="GO:0005524">
    <property type="term" value="F:ATP binding"/>
    <property type="evidence" value="ECO:0007669"/>
    <property type="project" value="UniProtKB-KW"/>
</dbReference>
<dbReference type="PANTHER" id="PTHR43166:SF9">
    <property type="entry name" value="GLUTAMATE_ASPARTATE IMPORT ATP-BINDING PROTEIN GLTL"/>
    <property type="match status" value="1"/>
</dbReference>
<comment type="similarity">
    <text evidence="2">Belongs to the ABC transporter superfamily.</text>
</comment>
<dbReference type="InterPro" id="IPR017871">
    <property type="entry name" value="ABC_transporter-like_CS"/>
</dbReference>
<dbReference type="InterPro" id="IPR027417">
    <property type="entry name" value="P-loop_NTPase"/>
</dbReference>
<evidence type="ECO:0000313" key="10">
    <source>
        <dbReference type="EMBL" id="MDR7326071.1"/>
    </source>
</evidence>
<dbReference type="Pfam" id="PF00005">
    <property type="entry name" value="ABC_tran"/>
    <property type="match status" value="1"/>
</dbReference>
<proteinExistence type="inferred from homology"/>
<evidence type="ECO:0000256" key="7">
    <source>
        <dbReference type="ARBA" id="ARBA00023136"/>
    </source>
</evidence>
<evidence type="ECO:0000256" key="1">
    <source>
        <dbReference type="ARBA" id="ARBA00004202"/>
    </source>
</evidence>
<dbReference type="InterPro" id="IPR050086">
    <property type="entry name" value="MetN_ABC_transporter-like"/>
</dbReference>
<evidence type="ECO:0000256" key="6">
    <source>
        <dbReference type="ARBA" id="ARBA00022840"/>
    </source>
</evidence>
<keyword evidence="7" id="KW-0472">Membrane</keyword>
<protein>
    <submittedName>
        <fullName evidence="10">ABC-type polar amino acid transport system ATPase subunit</fullName>
    </submittedName>
</protein>
<keyword evidence="4" id="KW-1003">Cell membrane</keyword>
<name>A0AAE3ZUQ7_9ACTN</name>
<sequence length="443" mass="49325">MARDDGDELSFGEQLERDRLDQTPERTDETRVADFDAARQRRERARERALRRSTGAFPAVPDNPPEPSEGTDGSLYDAPTPNSRGRRRSERQGDETESPSGGYARFATRDEGSSVASGQDGADPYRRMPVEESTAERDTRLVDERPRRSRHAAEPGDEPSARRGRRVRDDVSDTAAGLVQAIRTAGQEADYVPVPTQPALSCSGLRKSFRGGLVLQDLDLDVAEHEVVVLIGASGSGKSTLLRCINLLEEIDDGTILLDGEHITDPRTNPDTVRRKIGMVFQSYNLFPHMTVLQNITLAPERVHRRRRAEVEAEARTWLERVGLGDKAREYPDRLSGGQQQRVAIVRALVNSPRLLLLDEVTSALDPELVGEVLTMIKDLKTEGMTMILATHEMAFARQVADRVCFLDGGRILEQGPPEQVFGAPQHPRTRQFLRRIIEAGRL</sequence>
<accession>A0AAE3ZUQ7</accession>
<comment type="caution">
    <text evidence="10">The sequence shown here is derived from an EMBL/GenBank/DDBJ whole genome shotgun (WGS) entry which is preliminary data.</text>
</comment>
<keyword evidence="5" id="KW-0547">Nucleotide-binding</keyword>
<dbReference type="Proteomes" id="UP001183629">
    <property type="component" value="Unassembled WGS sequence"/>
</dbReference>
<feature type="domain" description="ABC transporter" evidence="9">
    <location>
        <begin position="200"/>
        <end position="434"/>
    </location>
</feature>
<evidence type="ECO:0000256" key="5">
    <source>
        <dbReference type="ARBA" id="ARBA00022741"/>
    </source>
</evidence>
<feature type="compositionally biased region" description="Acidic residues" evidence="8">
    <location>
        <begin position="1"/>
        <end position="10"/>
    </location>
</feature>
<evidence type="ECO:0000313" key="11">
    <source>
        <dbReference type="Proteomes" id="UP001183629"/>
    </source>
</evidence>
<dbReference type="AlphaFoldDB" id="A0AAE3ZUQ7"/>
<evidence type="ECO:0000256" key="3">
    <source>
        <dbReference type="ARBA" id="ARBA00022448"/>
    </source>
</evidence>
<keyword evidence="6" id="KW-0067">ATP-binding</keyword>
<dbReference type="SMART" id="SM00382">
    <property type="entry name" value="AAA"/>
    <property type="match status" value="1"/>
</dbReference>
<evidence type="ECO:0000256" key="2">
    <source>
        <dbReference type="ARBA" id="ARBA00005417"/>
    </source>
</evidence>
<comment type="subcellular location">
    <subcellularLocation>
        <location evidence="1">Cell membrane</location>
        <topology evidence="1">Peripheral membrane protein</topology>
    </subcellularLocation>
</comment>
<feature type="region of interest" description="Disordered" evidence="8">
    <location>
        <begin position="1"/>
        <end position="170"/>
    </location>
</feature>
<feature type="compositionally biased region" description="Basic and acidic residues" evidence="8">
    <location>
        <begin position="14"/>
        <end position="50"/>
    </location>
</feature>
<evidence type="ECO:0000259" key="9">
    <source>
        <dbReference type="PROSITE" id="PS50893"/>
    </source>
</evidence>
<evidence type="ECO:0000256" key="4">
    <source>
        <dbReference type="ARBA" id="ARBA00022475"/>
    </source>
</evidence>
<dbReference type="SUPFAM" id="SSF52540">
    <property type="entry name" value="P-loop containing nucleoside triphosphate hydrolases"/>
    <property type="match status" value="1"/>
</dbReference>
<dbReference type="PROSITE" id="PS00211">
    <property type="entry name" value="ABC_TRANSPORTER_1"/>
    <property type="match status" value="1"/>
</dbReference>
<gene>
    <name evidence="10" type="ORF">J2S44_006321</name>
</gene>
<dbReference type="PANTHER" id="PTHR43166">
    <property type="entry name" value="AMINO ACID IMPORT ATP-BINDING PROTEIN"/>
    <property type="match status" value="1"/>
</dbReference>
<dbReference type="Gene3D" id="3.40.50.300">
    <property type="entry name" value="P-loop containing nucleotide triphosphate hydrolases"/>
    <property type="match status" value="1"/>
</dbReference>
<dbReference type="CDD" id="cd03262">
    <property type="entry name" value="ABC_HisP_GlnQ"/>
    <property type="match status" value="1"/>
</dbReference>
<dbReference type="GO" id="GO:0005886">
    <property type="term" value="C:plasma membrane"/>
    <property type="evidence" value="ECO:0007669"/>
    <property type="project" value="UniProtKB-SubCell"/>
</dbReference>
<dbReference type="EMBL" id="JAVDYC010000001">
    <property type="protein sequence ID" value="MDR7326071.1"/>
    <property type="molecule type" value="Genomic_DNA"/>
</dbReference>
<dbReference type="InterPro" id="IPR003593">
    <property type="entry name" value="AAA+_ATPase"/>
</dbReference>
<feature type="compositionally biased region" description="Basic and acidic residues" evidence="8">
    <location>
        <begin position="123"/>
        <end position="154"/>
    </location>
</feature>
<dbReference type="PROSITE" id="PS50893">
    <property type="entry name" value="ABC_TRANSPORTER_2"/>
    <property type="match status" value="1"/>
</dbReference>
<reference evidence="10 11" key="1">
    <citation type="submission" date="2023-07" db="EMBL/GenBank/DDBJ databases">
        <title>Sequencing the genomes of 1000 actinobacteria strains.</title>
        <authorList>
            <person name="Klenk H.-P."/>
        </authorList>
    </citation>
    <scope>NUCLEOTIDE SEQUENCE [LARGE SCALE GENOMIC DNA]</scope>
    <source>
        <strain evidence="10 11">DSM 44711</strain>
    </source>
</reference>
<dbReference type="GO" id="GO:0016887">
    <property type="term" value="F:ATP hydrolysis activity"/>
    <property type="evidence" value="ECO:0007669"/>
    <property type="project" value="InterPro"/>
</dbReference>
<evidence type="ECO:0000256" key="8">
    <source>
        <dbReference type="SAM" id="MobiDB-lite"/>
    </source>
</evidence>
<keyword evidence="3" id="KW-0813">Transport</keyword>
<keyword evidence="11" id="KW-1185">Reference proteome</keyword>